<dbReference type="PROSITE" id="PS50850">
    <property type="entry name" value="MFS"/>
    <property type="match status" value="1"/>
</dbReference>
<feature type="transmembrane region" description="Helical" evidence="5">
    <location>
        <begin position="245"/>
        <end position="265"/>
    </location>
</feature>
<dbReference type="EMBL" id="CP076135">
    <property type="protein sequence ID" value="QWG19425.1"/>
    <property type="molecule type" value="Genomic_DNA"/>
</dbReference>
<evidence type="ECO:0000313" key="7">
    <source>
        <dbReference type="EMBL" id="QWG19425.1"/>
    </source>
</evidence>
<accession>A0A975RT99</accession>
<gene>
    <name evidence="7" type="ORF">KMZ68_06125</name>
</gene>
<keyword evidence="1 5" id="KW-0812">Transmembrane</keyword>
<feature type="transmembrane region" description="Helical" evidence="5">
    <location>
        <begin position="77"/>
        <end position="97"/>
    </location>
</feature>
<feature type="transmembrane region" description="Helical" evidence="5">
    <location>
        <begin position="130"/>
        <end position="153"/>
    </location>
</feature>
<dbReference type="Proteomes" id="UP000680805">
    <property type="component" value="Chromosome"/>
</dbReference>
<sequence>MPNIAPCGLTPLRGPTKLRPVHAPSSHRDSRRFTPDSGQAWVRLTLAVLIGSIGSVGMWSVVVVLPVVQTEFAATRGAVSLAFTLTMLGFGLGGVATGRITDRFGIVAAMALSIGFLGTAYVLAGLSSTLWQFIAVHVLIGLGTSATFGPLMAEASHWFERYRGLAVTIVASGNYVGGTIWPPLVNWGMQTWGWRTTHIAIGIFCAVAMTAVLLVLRAQIGGAVAHDHANAPPPRVDLQLSTNTLTALLCIASISCCVAMAMPQVHIVAYCGDLGYGVARGAEMLSLMMAFGVVSRIGSGFLADKIGGIRTLLIGSVAQGFALFFYLFFDGLTSLYVISAMFGLFQGGIVPSYAIIVRESMPAREAATRVGIVIMASVVGMSGGGWVSGVIFDATGSYAAAFLNGVAWNAVNVAIVVALLLRARSRLALA</sequence>
<proteinExistence type="predicted"/>
<feature type="transmembrane region" description="Helical" evidence="5">
    <location>
        <begin position="165"/>
        <end position="184"/>
    </location>
</feature>
<dbReference type="AlphaFoldDB" id="A0A975RT99"/>
<feature type="transmembrane region" description="Helical" evidence="5">
    <location>
        <begin position="335"/>
        <end position="357"/>
    </location>
</feature>
<dbReference type="CDD" id="cd17355">
    <property type="entry name" value="MFS_YcxA_like"/>
    <property type="match status" value="1"/>
</dbReference>
<feature type="region of interest" description="Disordered" evidence="4">
    <location>
        <begin position="1"/>
        <end position="34"/>
    </location>
</feature>
<evidence type="ECO:0000313" key="8">
    <source>
        <dbReference type="Proteomes" id="UP000680805"/>
    </source>
</evidence>
<dbReference type="PANTHER" id="PTHR11360">
    <property type="entry name" value="MONOCARBOXYLATE TRANSPORTER"/>
    <property type="match status" value="1"/>
</dbReference>
<evidence type="ECO:0000256" key="3">
    <source>
        <dbReference type="ARBA" id="ARBA00023136"/>
    </source>
</evidence>
<dbReference type="Pfam" id="PF07690">
    <property type="entry name" value="MFS_1"/>
    <property type="match status" value="1"/>
</dbReference>
<dbReference type="Gene3D" id="1.20.1250.20">
    <property type="entry name" value="MFS general substrate transporter like domains"/>
    <property type="match status" value="1"/>
</dbReference>
<feature type="domain" description="Major facilitator superfamily (MFS) profile" evidence="6">
    <location>
        <begin position="40"/>
        <end position="426"/>
    </location>
</feature>
<evidence type="ECO:0000256" key="4">
    <source>
        <dbReference type="SAM" id="MobiDB-lite"/>
    </source>
</evidence>
<evidence type="ECO:0000256" key="2">
    <source>
        <dbReference type="ARBA" id="ARBA00022989"/>
    </source>
</evidence>
<dbReference type="PANTHER" id="PTHR11360:SF290">
    <property type="entry name" value="MONOCARBOXYLATE MFS PERMEASE"/>
    <property type="match status" value="1"/>
</dbReference>
<dbReference type="InterPro" id="IPR036259">
    <property type="entry name" value="MFS_trans_sf"/>
</dbReference>
<feature type="transmembrane region" description="Helical" evidence="5">
    <location>
        <begin position="369"/>
        <end position="392"/>
    </location>
</feature>
<organism evidence="7 8">
    <name type="scientific">Bradyrhizobium sediminis</name>
    <dbReference type="NCBI Taxonomy" id="2840469"/>
    <lineage>
        <taxon>Bacteria</taxon>
        <taxon>Pseudomonadati</taxon>
        <taxon>Pseudomonadota</taxon>
        <taxon>Alphaproteobacteria</taxon>
        <taxon>Hyphomicrobiales</taxon>
        <taxon>Nitrobacteraceae</taxon>
        <taxon>Bradyrhizobium</taxon>
    </lineage>
</organism>
<keyword evidence="3 5" id="KW-0472">Membrane</keyword>
<dbReference type="InterPro" id="IPR020846">
    <property type="entry name" value="MFS_dom"/>
</dbReference>
<dbReference type="KEGG" id="bsei:KMZ68_06125"/>
<evidence type="ECO:0000256" key="1">
    <source>
        <dbReference type="ARBA" id="ARBA00022692"/>
    </source>
</evidence>
<feature type="transmembrane region" description="Helical" evidence="5">
    <location>
        <begin position="104"/>
        <end position="124"/>
    </location>
</feature>
<evidence type="ECO:0000259" key="6">
    <source>
        <dbReference type="PROSITE" id="PS50850"/>
    </source>
</evidence>
<dbReference type="InterPro" id="IPR011701">
    <property type="entry name" value="MFS"/>
</dbReference>
<evidence type="ECO:0000256" key="5">
    <source>
        <dbReference type="SAM" id="Phobius"/>
    </source>
</evidence>
<feature type="transmembrane region" description="Helical" evidence="5">
    <location>
        <begin position="310"/>
        <end position="329"/>
    </location>
</feature>
<reference evidence="7" key="1">
    <citation type="submission" date="2021-06" db="EMBL/GenBank/DDBJ databases">
        <title>Bradyrhizobium sp. S2-11-2 Genome sequencing.</title>
        <authorList>
            <person name="Jin L."/>
        </authorList>
    </citation>
    <scope>NUCLEOTIDE SEQUENCE</scope>
    <source>
        <strain evidence="7">S2-11-2</strain>
    </source>
</reference>
<dbReference type="RefSeq" id="WP_215614949.1">
    <property type="nucleotide sequence ID" value="NZ_CP076135.1"/>
</dbReference>
<name>A0A975RT99_9BRAD</name>
<feature type="transmembrane region" description="Helical" evidence="5">
    <location>
        <begin position="398"/>
        <end position="421"/>
    </location>
</feature>
<feature type="transmembrane region" description="Helical" evidence="5">
    <location>
        <begin position="40"/>
        <end position="65"/>
    </location>
</feature>
<dbReference type="SUPFAM" id="SSF103473">
    <property type="entry name" value="MFS general substrate transporter"/>
    <property type="match status" value="1"/>
</dbReference>
<dbReference type="InterPro" id="IPR050327">
    <property type="entry name" value="Proton-linked_MCT"/>
</dbReference>
<dbReference type="GO" id="GO:0022857">
    <property type="term" value="F:transmembrane transporter activity"/>
    <property type="evidence" value="ECO:0007669"/>
    <property type="project" value="InterPro"/>
</dbReference>
<protein>
    <submittedName>
        <fullName evidence="7">MFS transporter</fullName>
    </submittedName>
</protein>
<feature type="transmembrane region" description="Helical" evidence="5">
    <location>
        <begin position="196"/>
        <end position="216"/>
    </location>
</feature>
<keyword evidence="2 5" id="KW-1133">Transmembrane helix</keyword>
<feature type="transmembrane region" description="Helical" evidence="5">
    <location>
        <begin position="285"/>
        <end position="303"/>
    </location>
</feature>